<feature type="domain" description="NAD-dependent epimerase/dehydratase" evidence="4">
    <location>
        <begin position="4"/>
        <end position="174"/>
    </location>
</feature>
<evidence type="ECO:0000256" key="1">
    <source>
        <dbReference type="ARBA" id="ARBA00007637"/>
    </source>
</evidence>
<dbReference type="PANTHER" id="PTHR43103:SF5">
    <property type="entry name" value="4-EPIMERASE, PUTATIVE (AFU_ORTHOLOGUE AFUA_7G00360)-RELATED"/>
    <property type="match status" value="1"/>
</dbReference>
<protein>
    <submittedName>
        <fullName evidence="5">UDP-glucose 4-epimerase</fullName>
        <ecNumber evidence="5">5.1.3.2</ecNumber>
    </submittedName>
</protein>
<keyword evidence="3" id="KW-0520">NAD</keyword>
<evidence type="ECO:0000256" key="3">
    <source>
        <dbReference type="ARBA" id="ARBA00023027"/>
    </source>
</evidence>
<dbReference type="SUPFAM" id="SSF51735">
    <property type="entry name" value="NAD(P)-binding Rossmann-fold domains"/>
    <property type="match status" value="1"/>
</dbReference>
<dbReference type="Pfam" id="PF01370">
    <property type="entry name" value="Epimerase"/>
    <property type="match status" value="1"/>
</dbReference>
<dbReference type="EC" id="5.1.3.2" evidence="5"/>
<keyword evidence="6" id="KW-1185">Reference proteome</keyword>
<name>A0A8T4GXR8_9EURY</name>
<comment type="caution">
    <text evidence="5">The sequence shown here is derived from an EMBL/GenBank/DDBJ whole genome shotgun (WGS) entry which is preliminary data.</text>
</comment>
<dbReference type="GO" id="GO:0003978">
    <property type="term" value="F:UDP-glucose 4-epimerase activity"/>
    <property type="evidence" value="ECO:0007669"/>
    <property type="project" value="UniProtKB-EC"/>
</dbReference>
<dbReference type="InterPro" id="IPR036291">
    <property type="entry name" value="NAD(P)-bd_dom_sf"/>
</dbReference>
<evidence type="ECO:0000256" key="2">
    <source>
        <dbReference type="ARBA" id="ARBA00023002"/>
    </source>
</evidence>
<evidence type="ECO:0000313" key="5">
    <source>
        <dbReference type="EMBL" id="MBP1986125.1"/>
    </source>
</evidence>
<dbReference type="Proteomes" id="UP000823736">
    <property type="component" value="Unassembled WGS sequence"/>
</dbReference>
<dbReference type="RefSeq" id="WP_209490309.1">
    <property type="nucleotide sequence ID" value="NZ_JAGGLC010000001.1"/>
</dbReference>
<dbReference type="GO" id="GO:0016491">
    <property type="term" value="F:oxidoreductase activity"/>
    <property type="evidence" value="ECO:0007669"/>
    <property type="project" value="UniProtKB-KW"/>
</dbReference>
<evidence type="ECO:0000313" key="6">
    <source>
        <dbReference type="Proteomes" id="UP000823736"/>
    </source>
</evidence>
<proteinExistence type="inferred from homology"/>
<reference evidence="5" key="1">
    <citation type="submission" date="2021-03" db="EMBL/GenBank/DDBJ databases">
        <title>Genomic Encyclopedia of Type Strains, Phase IV (KMG-IV): sequencing the most valuable type-strain genomes for metagenomic binning, comparative biology and taxonomic classification.</title>
        <authorList>
            <person name="Goeker M."/>
        </authorList>
    </citation>
    <scope>NUCLEOTIDE SEQUENCE</scope>
    <source>
        <strain evidence="5">DSM 26232</strain>
    </source>
</reference>
<accession>A0A8T4GXR8</accession>
<keyword evidence="2" id="KW-0560">Oxidoreductase</keyword>
<dbReference type="InterPro" id="IPR001509">
    <property type="entry name" value="Epimerase_deHydtase"/>
</dbReference>
<dbReference type="Gene3D" id="3.40.50.720">
    <property type="entry name" value="NAD(P)-binding Rossmann-like Domain"/>
    <property type="match status" value="1"/>
</dbReference>
<dbReference type="EMBL" id="JAGGLC010000001">
    <property type="protein sequence ID" value="MBP1986125.1"/>
    <property type="molecule type" value="Genomic_DNA"/>
</dbReference>
<organism evidence="5 6">
    <name type="scientific">Halolamina salifodinae</name>
    <dbReference type="NCBI Taxonomy" id="1202767"/>
    <lineage>
        <taxon>Archaea</taxon>
        <taxon>Methanobacteriati</taxon>
        <taxon>Methanobacteriota</taxon>
        <taxon>Stenosarchaea group</taxon>
        <taxon>Halobacteria</taxon>
        <taxon>Halobacteriales</taxon>
        <taxon>Haloferacaceae</taxon>
    </lineage>
</organism>
<dbReference type="OrthoDB" id="199183at2157"/>
<sequence>MDTVIVTGGRGASGRWVVDRLREDYEVVVVDRDHPGFGAEPVENVDFRAADLTDRGAVRELVASIDPDAVVHWGAIPALGRHPEGDVFENNAIAAYNVLTAAGEAGARIVQASSDGAYGFFFAEETPLPEELPITENHPRRPEDGYGLSKVAAEEVAAGVARRHGVQVASIRPSWIQEPGEYPCRDPGYTGDLGAGAGNFWSYIDARDVAEMVHTALTTEFAPEGGHEAFNCVAADNALGDPLETLIERHYGALPSGPGVEGDGTAYSLKKAGELLGWVPEHSWTEAADEDVPRPELVRD</sequence>
<keyword evidence="5" id="KW-0413">Isomerase</keyword>
<evidence type="ECO:0000259" key="4">
    <source>
        <dbReference type="Pfam" id="PF01370"/>
    </source>
</evidence>
<gene>
    <name evidence="5" type="ORF">J2753_000598</name>
</gene>
<dbReference type="PANTHER" id="PTHR43103">
    <property type="entry name" value="NUCLEOSIDE-DIPHOSPHATE-SUGAR EPIMERASE"/>
    <property type="match status" value="1"/>
</dbReference>
<dbReference type="AlphaFoldDB" id="A0A8T4GXR8"/>
<comment type="similarity">
    <text evidence="1">Belongs to the NAD(P)-dependent epimerase/dehydratase family.</text>
</comment>